<protein>
    <recommendedName>
        <fullName evidence="10">Phosphate transport system permease protein</fullName>
    </recommendedName>
</protein>
<dbReference type="PANTHER" id="PTHR30425">
    <property type="entry name" value="PHOSPHATE TRANSPORT SYSTEM PERMEASE PROTEIN PST"/>
    <property type="match status" value="1"/>
</dbReference>
<feature type="domain" description="ABC transmembrane type-1" evidence="11">
    <location>
        <begin position="88"/>
        <end position="318"/>
    </location>
</feature>
<dbReference type="EMBL" id="FNZI01000003">
    <property type="protein sequence ID" value="SEJ38785.1"/>
    <property type="molecule type" value="Genomic_DNA"/>
</dbReference>
<proteinExistence type="inferred from homology"/>
<dbReference type="Pfam" id="PF00528">
    <property type="entry name" value="BPD_transp_1"/>
    <property type="match status" value="1"/>
</dbReference>
<evidence type="ECO:0000256" key="2">
    <source>
        <dbReference type="ARBA" id="ARBA00007069"/>
    </source>
</evidence>
<dbReference type="RefSeq" id="WP_174435458.1">
    <property type="nucleotide sequence ID" value="NZ_BBLU01000004.1"/>
</dbReference>
<keyword evidence="4 10" id="KW-1003">Cell membrane</keyword>
<dbReference type="InterPro" id="IPR051124">
    <property type="entry name" value="Phosphate_Transport_Permease"/>
</dbReference>
<keyword evidence="6 9" id="KW-0812">Transmembrane</keyword>
<dbReference type="InterPro" id="IPR000515">
    <property type="entry name" value="MetI-like"/>
</dbReference>
<dbReference type="PANTHER" id="PTHR30425:SF1">
    <property type="entry name" value="PHOSPHATE TRANSPORT SYSTEM PERMEASE PROTEIN PSTC"/>
    <property type="match status" value="1"/>
</dbReference>
<keyword evidence="8 9" id="KW-0472">Membrane</keyword>
<feature type="transmembrane region" description="Helical" evidence="9">
    <location>
        <begin position="300"/>
        <end position="322"/>
    </location>
</feature>
<evidence type="ECO:0000256" key="4">
    <source>
        <dbReference type="ARBA" id="ARBA00022475"/>
    </source>
</evidence>
<feature type="transmembrane region" description="Helical" evidence="9">
    <location>
        <begin position="239"/>
        <end position="262"/>
    </location>
</feature>
<dbReference type="Proteomes" id="UP000183315">
    <property type="component" value="Unassembled WGS sequence"/>
</dbReference>
<evidence type="ECO:0000256" key="1">
    <source>
        <dbReference type="ARBA" id="ARBA00004651"/>
    </source>
</evidence>
<dbReference type="GO" id="GO:0006817">
    <property type="term" value="P:phosphate ion transport"/>
    <property type="evidence" value="ECO:0007669"/>
    <property type="project" value="UniProtKB-KW"/>
</dbReference>
<comment type="function">
    <text evidence="10">Part of the binding-protein-dependent transport system for phosphate; probably responsible for the translocation of the substrate across the membrane.</text>
</comment>
<feature type="transmembrane region" description="Helical" evidence="9">
    <location>
        <begin position="38"/>
        <end position="58"/>
    </location>
</feature>
<evidence type="ECO:0000256" key="10">
    <source>
        <dbReference type="RuleBase" id="RU363054"/>
    </source>
</evidence>
<feature type="transmembrane region" description="Helical" evidence="9">
    <location>
        <begin position="182"/>
        <end position="201"/>
    </location>
</feature>
<name>A0A1H6YPZ0_9MICO</name>
<evidence type="ECO:0000313" key="13">
    <source>
        <dbReference type="Proteomes" id="UP000183315"/>
    </source>
</evidence>
<evidence type="ECO:0000256" key="5">
    <source>
        <dbReference type="ARBA" id="ARBA00022592"/>
    </source>
</evidence>
<dbReference type="Gene3D" id="1.10.3720.10">
    <property type="entry name" value="MetI-like"/>
    <property type="match status" value="1"/>
</dbReference>
<dbReference type="AlphaFoldDB" id="A0A1H6YPZ0"/>
<dbReference type="GO" id="GO:0005886">
    <property type="term" value="C:plasma membrane"/>
    <property type="evidence" value="ECO:0007669"/>
    <property type="project" value="UniProtKB-SubCell"/>
</dbReference>
<keyword evidence="5 10" id="KW-0592">Phosphate transport</keyword>
<dbReference type="PROSITE" id="PS50928">
    <property type="entry name" value="ABC_TM1"/>
    <property type="match status" value="1"/>
</dbReference>
<dbReference type="NCBIfam" id="TIGR02138">
    <property type="entry name" value="phosphate_pstC"/>
    <property type="match status" value="1"/>
</dbReference>
<dbReference type="InterPro" id="IPR011864">
    <property type="entry name" value="Phosphate_PstC"/>
</dbReference>
<dbReference type="GO" id="GO:0005315">
    <property type="term" value="F:phosphate transmembrane transporter activity"/>
    <property type="evidence" value="ECO:0007669"/>
    <property type="project" value="InterPro"/>
</dbReference>
<keyword evidence="7 9" id="KW-1133">Transmembrane helix</keyword>
<organism evidence="12 13">
    <name type="scientific">Demequina mangrovi</name>
    <dbReference type="NCBI Taxonomy" id="1043493"/>
    <lineage>
        <taxon>Bacteria</taxon>
        <taxon>Bacillati</taxon>
        <taxon>Actinomycetota</taxon>
        <taxon>Actinomycetes</taxon>
        <taxon>Micrococcales</taxon>
        <taxon>Demequinaceae</taxon>
        <taxon>Demequina</taxon>
    </lineage>
</organism>
<evidence type="ECO:0000259" key="11">
    <source>
        <dbReference type="PROSITE" id="PS50928"/>
    </source>
</evidence>
<evidence type="ECO:0000256" key="7">
    <source>
        <dbReference type="ARBA" id="ARBA00022989"/>
    </source>
</evidence>
<accession>A0A1H6YPZ0</accession>
<reference evidence="13" key="1">
    <citation type="submission" date="2016-10" db="EMBL/GenBank/DDBJ databases">
        <authorList>
            <person name="Varghese N."/>
        </authorList>
    </citation>
    <scope>NUCLEOTIDE SEQUENCE [LARGE SCALE GENOMIC DNA]</scope>
    <source>
        <strain evidence="13">DSM 24868</strain>
    </source>
</reference>
<gene>
    <name evidence="12" type="ORF">SAMN05421637_1666</name>
</gene>
<comment type="similarity">
    <text evidence="2 10">Belongs to the binding-protein-dependent transport system permease family. CysTW subfamily.</text>
</comment>
<dbReference type="CDD" id="cd06261">
    <property type="entry name" value="TM_PBP2"/>
    <property type="match status" value="1"/>
</dbReference>
<dbReference type="SUPFAM" id="SSF161098">
    <property type="entry name" value="MetI-like"/>
    <property type="match status" value="1"/>
</dbReference>
<comment type="subcellular location">
    <subcellularLocation>
        <location evidence="1 9">Cell membrane</location>
        <topology evidence="1 9">Multi-pass membrane protein</topology>
    </subcellularLocation>
</comment>
<evidence type="ECO:0000256" key="9">
    <source>
        <dbReference type="RuleBase" id="RU363032"/>
    </source>
</evidence>
<evidence type="ECO:0000313" key="12">
    <source>
        <dbReference type="EMBL" id="SEJ38785.1"/>
    </source>
</evidence>
<dbReference type="STRING" id="1043493.SAMN05421637_1666"/>
<sequence length="332" mass="35183">MTTTEQSPGTEPASDYGTHPGAIANSIFKYLSTGAGSLILVTLAAVATFLLVEAWPAISAAGGDLGDKVSFIKPEDGQGLLEIIGFLVYGTVLISVIALLIGTPVSIGIALFISHFAPRRVAQGLGYLIDLLAAVPSVVYGLWGVAVLVPFLQPFYQWLADNFGWIPLFAPPESGEVFTGRVALSAGIVLAIMIIPIISAVSREVFLQTPKLHEEAALAMGATRWEMIRMAVFPFGRSGMIGATMLGLGRALGETMAVLMIISPGLTFSSHILQPNQHNTIAAYIALQFPEANALGVNSLITMGLALFLITLLVNMLARWVVSRRSEFSGAN</sequence>
<evidence type="ECO:0000256" key="8">
    <source>
        <dbReference type="ARBA" id="ARBA00023136"/>
    </source>
</evidence>
<evidence type="ECO:0000256" key="6">
    <source>
        <dbReference type="ARBA" id="ARBA00022692"/>
    </source>
</evidence>
<feature type="transmembrane region" description="Helical" evidence="9">
    <location>
        <begin position="83"/>
        <end position="113"/>
    </location>
</feature>
<keyword evidence="13" id="KW-1185">Reference proteome</keyword>
<keyword evidence="3 9" id="KW-0813">Transport</keyword>
<feature type="transmembrane region" description="Helical" evidence="9">
    <location>
        <begin position="125"/>
        <end position="152"/>
    </location>
</feature>
<dbReference type="InterPro" id="IPR035906">
    <property type="entry name" value="MetI-like_sf"/>
</dbReference>
<evidence type="ECO:0000256" key="3">
    <source>
        <dbReference type="ARBA" id="ARBA00022448"/>
    </source>
</evidence>
<dbReference type="eggNOG" id="COG0573">
    <property type="taxonomic scope" value="Bacteria"/>
</dbReference>